<dbReference type="InParanoid" id="A0A2P5G1C7"/>
<keyword evidence="2" id="KW-1185">Reference proteome</keyword>
<protein>
    <submittedName>
        <fullName evidence="1">Cotton fiber protein</fullName>
    </submittedName>
</protein>
<dbReference type="InterPro" id="IPR008480">
    <property type="entry name" value="DUF761_pln"/>
</dbReference>
<dbReference type="EMBL" id="JXTC01000001">
    <property type="protein sequence ID" value="POO03835.1"/>
    <property type="molecule type" value="Genomic_DNA"/>
</dbReference>
<sequence>MGKNISLISSLASHLKKVKLMLLLSLKLWKWRIAANINHVGRAYDRRRRWRSFNGGDRRRGLLCGCFEQEEEDDVLGNSRNVISRLQRTRTSYYNDYHSDYVDDNRYDGDDDDDYDDVDRRAEIFITNFRYRLLMEREVSLKLRYCEN</sequence>
<accession>A0A2P5G1C7</accession>
<dbReference type="Proteomes" id="UP000237000">
    <property type="component" value="Unassembled WGS sequence"/>
</dbReference>
<gene>
    <name evidence="1" type="ORF">TorRG33x02_001390</name>
</gene>
<organism evidence="1 2">
    <name type="scientific">Trema orientale</name>
    <name type="common">Charcoal tree</name>
    <name type="synonym">Celtis orientalis</name>
    <dbReference type="NCBI Taxonomy" id="63057"/>
    <lineage>
        <taxon>Eukaryota</taxon>
        <taxon>Viridiplantae</taxon>
        <taxon>Streptophyta</taxon>
        <taxon>Embryophyta</taxon>
        <taxon>Tracheophyta</taxon>
        <taxon>Spermatophyta</taxon>
        <taxon>Magnoliopsida</taxon>
        <taxon>eudicotyledons</taxon>
        <taxon>Gunneridae</taxon>
        <taxon>Pentapetalae</taxon>
        <taxon>rosids</taxon>
        <taxon>fabids</taxon>
        <taxon>Rosales</taxon>
        <taxon>Cannabaceae</taxon>
        <taxon>Trema</taxon>
    </lineage>
</organism>
<proteinExistence type="predicted"/>
<dbReference type="AlphaFoldDB" id="A0A2P5G1C7"/>
<reference evidence="2" key="1">
    <citation type="submission" date="2016-06" db="EMBL/GenBank/DDBJ databases">
        <title>Parallel loss of symbiosis genes in relatives of nitrogen-fixing non-legume Parasponia.</title>
        <authorList>
            <person name="Van Velzen R."/>
            <person name="Holmer R."/>
            <person name="Bu F."/>
            <person name="Rutten L."/>
            <person name="Van Zeijl A."/>
            <person name="Liu W."/>
            <person name="Santuari L."/>
            <person name="Cao Q."/>
            <person name="Sharma T."/>
            <person name="Shen D."/>
            <person name="Roswanjaya Y."/>
            <person name="Wardhani T."/>
            <person name="Kalhor M.S."/>
            <person name="Jansen J."/>
            <person name="Van den Hoogen J."/>
            <person name="Gungor B."/>
            <person name="Hartog M."/>
            <person name="Hontelez J."/>
            <person name="Verver J."/>
            <person name="Yang W.-C."/>
            <person name="Schijlen E."/>
            <person name="Repin R."/>
            <person name="Schilthuizen M."/>
            <person name="Schranz E."/>
            <person name="Heidstra R."/>
            <person name="Miyata K."/>
            <person name="Fedorova E."/>
            <person name="Kohlen W."/>
            <person name="Bisseling T."/>
            <person name="Smit S."/>
            <person name="Geurts R."/>
        </authorList>
    </citation>
    <scope>NUCLEOTIDE SEQUENCE [LARGE SCALE GENOMIC DNA]</scope>
    <source>
        <strain evidence="2">cv. RG33-2</strain>
    </source>
</reference>
<comment type="caution">
    <text evidence="1">The sequence shown here is derived from an EMBL/GenBank/DDBJ whole genome shotgun (WGS) entry which is preliminary data.</text>
</comment>
<evidence type="ECO:0000313" key="1">
    <source>
        <dbReference type="EMBL" id="POO03835.1"/>
    </source>
</evidence>
<evidence type="ECO:0000313" key="2">
    <source>
        <dbReference type="Proteomes" id="UP000237000"/>
    </source>
</evidence>
<name>A0A2P5G1C7_TREOI</name>
<dbReference type="Pfam" id="PF05553">
    <property type="entry name" value="DUF761"/>
    <property type="match status" value="1"/>
</dbReference>